<reference evidence="2 3" key="1">
    <citation type="journal article" date="2018" name="Nat. Biotechnol.">
        <title>A standardized bacterial taxonomy based on genome phylogeny substantially revises the tree of life.</title>
        <authorList>
            <person name="Parks D.H."/>
            <person name="Chuvochina M."/>
            <person name="Waite D.W."/>
            <person name="Rinke C."/>
            <person name="Skarshewski A."/>
            <person name="Chaumeil P.A."/>
            <person name="Hugenholtz P."/>
        </authorList>
    </citation>
    <scope>NUCLEOTIDE SEQUENCE [LARGE SCALE GENOMIC DNA]</scope>
    <source>
        <strain evidence="2">UBA9158</strain>
    </source>
</reference>
<dbReference type="AlphaFoldDB" id="A0A3C1KN35"/>
<gene>
    <name evidence="2" type="ORF">DCP75_09960</name>
</gene>
<proteinExistence type="predicted"/>
<dbReference type="STRING" id="1121937.GCA_000423125_01913"/>
<name>A0A3C1KN35_9GAMM</name>
<comment type="caution">
    <text evidence="2">The sequence shown here is derived from an EMBL/GenBank/DDBJ whole genome shotgun (WGS) entry which is preliminary data.</text>
</comment>
<dbReference type="PANTHER" id="PTHR34597:SF3">
    <property type="entry name" value="OUTER MEMBRANE TRANSPORTER CDIB"/>
    <property type="match status" value="1"/>
</dbReference>
<evidence type="ECO:0000313" key="3">
    <source>
        <dbReference type="Proteomes" id="UP000259273"/>
    </source>
</evidence>
<dbReference type="InterPro" id="IPR051544">
    <property type="entry name" value="TPS_OM_transporter"/>
</dbReference>
<dbReference type="Pfam" id="PF03865">
    <property type="entry name" value="ShlB"/>
    <property type="match status" value="1"/>
</dbReference>
<dbReference type="EMBL" id="DMND01000134">
    <property type="protein sequence ID" value="HAN28021.1"/>
    <property type="molecule type" value="Genomic_DNA"/>
</dbReference>
<feature type="non-terminal residue" evidence="2">
    <location>
        <position position="1"/>
    </location>
</feature>
<evidence type="ECO:0000313" key="2">
    <source>
        <dbReference type="EMBL" id="HAN28021.1"/>
    </source>
</evidence>
<accession>A0A3C1KN35</accession>
<sequence>KLEETLWFRGDEQNEFDHEIEFANVFGGIAADSADHGRVGRWLFGYTLETHSFAFSDSALPPDTLPEDREYSYPYIGYESTEDQFVELHNFNYLGRTEDVYVGERYSWALGWSADTLGASRDQLVLRGSYANTLLVDARRLWQVDSSVSGFLGVDGSGFENLLWSSETRYHHKQSRQWVLFSRLRLDVADGLTGERQLTLGGDNGLRGYDLFYQTGDRGFVWNLEQRYYSDWHPFRLFQVGLAAFVDVGRTWFEGEDNGANGGVLANAGFGLRLNSSRAEKSSVVHVDIAFPFMRDDTVSSPQILFTVRDRF</sequence>
<dbReference type="Gene3D" id="2.40.160.50">
    <property type="entry name" value="membrane protein fhac: a member of the omp85/tpsb transporter family"/>
    <property type="match status" value="1"/>
</dbReference>
<evidence type="ECO:0000259" key="1">
    <source>
        <dbReference type="Pfam" id="PF03865"/>
    </source>
</evidence>
<dbReference type="Proteomes" id="UP000259273">
    <property type="component" value="Unassembled WGS sequence"/>
</dbReference>
<feature type="domain" description="Haemolysin activator HlyB C-terminal" evidence="1">
    <location>
        <begin position="189"/>
        <end position="274"/>
    </location>
</feature>
<dbReference type="GO" id="GO:0008320">
    <property type="term" value="F:protein transmembrane transporter activity"/>
    <property type="evidence" value="ECO:0007669"/>
    <property type="project" value="TreeGrafter"/>
</dbReference>
<dbReference type="InterPro" id="IPR005565">
    <property type="entry name" value="Hemolysn_activator_HlyB_C"/>
</dbReference>
<organism evidence="2 3">
    <name type="scientific">Haliea salexigens</name>
    <dbReference type="NCBI Taxonomy" id="287487"/>
    <lineage>
        <taxon>Bacteria</taxon>
        <taxon>Pseudomonadati</taxon>
        <taxon>Pseudomonadota</taxon>
        <taxon>Gammaproteobacteria</taxon>
        <taxon>Cellvibrionales</taxon>
        <taxon>Halieaceae</taxon>
        <taxon>Haliea</taxon>
    </lineage>
</organism>
<dbReference type="GO" id="GO:0046819">
    <property type="term" value="P:protein secretion by the type V secretion system"/>
    <property type="evidence" value="ECO:0007669"/>
    <property type="project" value="TreeGrafter"/>
</dbReference>
<dbReference type="GO" id="GO:0098046">
    <property type="term" value="C:type V protein secretion system complex"/>
    <property type="evidence" value="ECO:0007669"/>
    <property type="project" value="TreeGrafter"/>
</dbReference>
<protein>
    <recommendedName>
        <fullName evidence="1">Haemolysin activator HlyB C-terminal domain-containing protein</fullName>
    </recommendedName>
</protein>
<dbReference type="PANTHER" id="PTHR34597">
    <property type="entry name" value="SLR1661 PROTEIN"/>
    <property type="match status" value="1"/>
</dbReference>